<comment type="caution">
    <text evidence="2">The sequence shown here is derived from an EMBL/GenBank/DDBJ whole genome shotgun (WGS) entry which is preliminary data.</text>
</comment>
<evidence type="ECO:0000313" key="2">
    <source>
        <dbReference type="EMBL" id="GHF77404.1"/>
    </source>
</evidence>
<dbReference type="Pfam" id="PF01978">
    <property type="entry name" value="TrmB"/>
    <property type="match status" value="1"/>
</dbReference>
<dbReference type="SMART" id="SM00421">
    <property type="entry name" value="HTH_LUXR"/>
    <property type="match status" value="1"/>
</dbReference>
<accession>A0A919BAC2</accession>
<dbReference type="RefSeq" id="WP_190040446.1">
    <property type="nucleotide sequence ID" value="NZ_BNBE01000001.1"/>
</dbReference>
<dbReference type="Proteomes" id="UP000632849">
    <property type="component" value="Unassembled WGS sequence"/>
</dbReference>
<dbReference type="Pfam" id="PF13384">
    <property type="entry name" value="HTH_23"/>
    <property type="match status" value="1"/>
</dbReference>
<dbReference type="InterPro" id="IPR036388">
    <property type="entry name" value="WH-like_DNA-bd_sf"/>
</dbReference>
<reference evidence="2" key="1">
    <citation type="journal article" date="2014" name="Int. J. Syst. Evol. Microbiol.">
        <title>Complete genome sequence of Corynebacterium casei LMG S-19264T (=DSM 44701T), isolated from a smear-ripened cheese.</title>
        <authorList>
            <consortium name="US DOE Joint Genome Institute (JGI-PGF)"/>
            <person name="Walter F."/>
            <person name="Albersmeier A."/>
            <person name="Kalinowski J."/>
            <person name="Ruckert C."/>
        </authorList>
    </citation>
    <scope>NUCLEOTIDE SEQUENCE</scope>
    <source>
        <strain evidence="2">JCM 4122</strain>
    </source>
</reference>
<dbReference type="PANTHER" id="PTHR34293">
    <property type="entry name" value="HTH-TYPE TRANSCRIPTIONAL REGULATOR TRMBL2"/>
    <property type="match status" value="1"/>
</dbReference>
<dbReference type="AlphaFoldDB" id="A0A919BAC2"/>
<dbReference type="PANTHER" id="PTHR34293:SF1">
    <property type="entry name" value="HTH-TYPE TRANSCRIPTIONAL REGULATOR TRMBL2"/>
    <property type="match status" value="1"/>
</dbReference>
<organism evidence="2 3">
    <name type="scientific">Streptomyces filamentosus</name>
    <name type="common">Streptomyces roseosporus</name>
    <dbReference type="NCBI Taxonomy" id="67294"/>
    <lineage>
        <taxon>Bacteria</taxon>
        <taxon>Bacillati</taxon>
        <taxon>Actinomycetota</taxon>
        <taxon>Actinomycetes</taxon>
        <taxon>Kitasatosporales</taxon>
        <taxon>Streptomycetaceae</taxon>
        <taxon>Streptomyces</taxon>
    </lineage>
</organism>
<evidence type="ECO:0000313" key="3">
    <source>
        <dbReference type="Proteomes" id="UP000632849"/>
    </source>
</evidence>
<name>A0A919BAC2_STRFL</name>
<dbReference type="InterPro" id="IPR000792">
    <property type="entry name" value="Tscrpt_reg_LuxR_C"/>
</dbReference>
<keyword evidence="3" id="KW-1185">Reference proteome</keyword>
<dbReference type="InterPro" id="IPR051797">
    <property type="entry name" value="TrmB-like"/>
</dbReference>
<proteinExistence type="predicted"/>
<dbReference type="EMBL" id="BNBE01000001">
    <property type="protein sequence ID" value="GHF77404.1"/>
    <property type="molecule type" value="Genomic_DNA"/>
</dbReference>
<dbReference type="GO" id="GO:0003677">
    <property type="term" value="F:DNA binding"/>
    <property type="evidence" value="ECO:0007669"/>
    <property type="project" value="InterPro"/>
</dbReference>
<reference evidence="2" key="2">
    <citation type="submission" date="2020-09" db="EMBL/GenBank/DDBJ databases">
        <authorList>
            <person name="Sun Q."/>
            <person name="Ohkuma M."/>
        </authorList>
    </citation>
    <scope>NUCLEOTIDE SEQUENCE</scope>
    <source>
        <strain evidence="2">JCM 4122</strain>
    </source>
</reference>
<dbReference type="Gene3D" id="1.10.10.10">
    <property type="entry name" value="Winged helix-like DNA-binding domain superfamily/Winged helix DNA-binding domain"/>
    <property type="match status" value="2"/>
</dbReference>
<feature type="domain" description="HTH luxR-type" evidence="1">
    <location>
        <begin position="251"/>
        <end position="308"/>
    </location>
</feature>
<dbReference type="InterPro" id="IPR002831">
    <property type="entry name" value="Tscrpt_reg_TrmB_N"/>
</dbReference>
<dbReference type="GO" id="GO:0006355">
    <property type="term" value="P:regulation of DNA-templated transcription"/>
    <property type="evidence" value="ECO:0007669"/>
    <property type="project" value="InterPro"/>
</dbReference>
<gene>
    <name evidence="2" type="ORF">GCM10017667_00860</name>
</gene>
<protein>
    <recommendedName>
        <fullName evidence="1">HTH luxR-type domain-containing protein</fullName>
    </recommendedName>
</protein>
<sequence length="314" mass="34156">MSLEELGLTADEDAVYQALVRLPAARRAEVADAAALPDHRADDALRLLVDRGLAALTADGERYAASPPAVALGAELAAQRERLLRAELTVTRLVEAYRTVDVDRAERDLVEIVHGTAAIRRRHLQLQLSARSTIDILSAGDPRAVAPDDSQEVTAIGRSVRVRAVVDRTFLTEPGAQDQVAQSVEGGVEVRVVDRVPCKLILVDGETAMLPLRCHGEDVDPTVVLRDGLAQVAAVLFEQVWTQGRPYLDPHPAIDVLDTHILRLLLAGLTDSAVAGQLGMSVRTVQRRLQALMARAQVTTRLQLGWHAKHHSWV</sequence>
<evidence type="ECO:0000259" key="1">
    <source>
        <dbReference type="SMART" id="SM00421"/>
    </source>
</evidence>
<dbReference type="InterPro" id="IPR016032">
    <property type="entry name" value="Sig_transdc_resp-reg_C-effctor"/>
</dbReference>
<dbReference type="SUPFAM" id="SSF46894">
    <property type="entry name" value="C-terminal effector domain of the bipartite response regulators"/>
    <property type="match status" value="1"/>
</dbReference>